<gene>
    <name evidence="2" type="ORF">FHX53_001820</name>
</gene>
<keyword evidence="1" id="KW-1133">Transmembrane helix</keyword>
<accession>A0A839E6W7</accession>
<keyword evidence="1" id="KW-0812">Transmembrane</keyword>
<keyword evidence="1" id="KW-0472">Membrane</keyword>
<dbReference type="EMBL" id="JACGWX010000004">
    <property type="protein sequence ID" value="MBA8848221.1"/>
    <property type="molecule type" value="Genomic_DNA"/>
</dbReference>
<organism evidence="2 3">
    <name type="scientific">Microcella alkalica</name>
    <dbReference type="NCBI Taxonomy" id="355930"/>
    <lineage>
        <taxon>Bacteria</taxon>
        <taxon>Bacillati</taxon>
        <taxon>Actinomycetota</taxon>
        <taxon>Actinomycetes</taxon>
        <taxon>Micrococcales</taxon>
        <taxon>Microbacteriaceae</taxon>
        <taxon>Microcella</taxon>
    </lineage>
</organism>
<feature type="transmembrane region" description="Helical" evidence="1">
    <location>
        <begin position="63"/>
        <end position="85"/>
    </location>
</feature>
<evidence type="ECO:0000313" key="2">
    <source>
        <dbReference type="EMBL" id="MBA8848221.1"/>
    </source>
</evidence>
<dbReference type="Proteomes" id="UP000585905">
    <property type="component" value="Unassembled WGS sequence"/>
</dbReference>
<keyword evidence="3" id="KW-1185">Reference proteome</keyword>
<dbReference type="RefSeq" id="WP_182491019.1">
    <property type="nucleotide sequence ID" value="NZ_BAAAOV010000004.1"/>
</dbReference>
<sequence length="88" mass="9051">MRRTLATAIPVWVAVVAGVVVLVTVGRPEVWLPSVPVIGAGALLLTFLVQVSLQSKDGLVKRMLVSVTGVVAILAIASFAMLLSVGSA</sequence>
<protein>
    <submittedName>
        <fullName evidence="2">Uncharacterized protein</fullName>
    </submittedName>
</protein>
<evidence type="ECO:0000256" key="1">
    <source>
        <dbReference type="SAM" id="Phobius"/>
    </source>
</evidence>
<name>A0A839E6W7_9MICO</name>
<evidence type="ECO:0000313" key="3">
    <source>
        <dbReference type="Proteomes" id="UP000585905"/>
    </source>
</evidence>
<dbReference type="AlphaFoldDB" id="A0A839E6W7"/>
<reference evidence="2 3" key="1">
    <citation type="submission" date="2020-07" db="EMBL/GenBank/DDBJ databases">
        <title>Sequencing the genomes of 1000 actinobacteria strains.</title>
        <authorList>
            <person name="Klenk H.-P."/>
        </authorList>
    </citation>
    <scope>NUCLEOTIDE SEQUENCE [LARGE SCALE GENOMIC DNA]</scope>
    <source>
        <strain evidence="2 3">DSM 19663</strain>
    </source>
</reference>
<feature type="transmembrane region" description="Helical" evidence="1">
    <location>
        <begin position="31"/>
        <end position="51"/>
    </location>
</feature>
<proteinExistence type="predicted"/>
<comment type="caution">
    <text evidence="2">The sequence shown here is derived from an EMBL/GenBank/DDBJ whole genome shotgun (WGS) entry which is preliminary data.</text>
</comment>
<feature type="transmembrane region" description="Helical" evidence="1">
    <location>
        <begin position="7"/>
        <end position="25"/>
    </location>
</feature>